<accession>A0ABV4LL89</accession>
<keyword evidence="2" id="KW-1185">Reference proteome</keyword>
<comment type="caution">
    <text evidence="1">The sequence shown here is derived from an EMBL/GenBank/DDBJ whole genome shotgun (WGS) entry which is preliminary data.</text>
</comment>
<proteinExistence type="predicted"/>
<dbReference type="RefSeq" id="WP_017057199.1">
    <property type="nucleotide sequence ID" value="NZ_CP065151.1"/>
</dbReference>
<gene>
    <name evidence="1" type="ORF">ACED24_20350</name>
</gene>
<dbReference type="EMBL" id="JBGOOJ010000050">
    <property type="protein sequence ID" value="MEZ8092415.1"/>
    <property type="molecule type" value="Genomic_DNA"/>
</dbReference>
<reference evidence="1 2" key="1">
    <citation type="submission" date="2024-06" db="EMBL/GenBank/DDBJ databases">
        <authorList>
            <person name="Steensen K."/>
            <person name="Seneca J."/>
            <person name="Bartlau N."/>
            <person name="Yu A.X."/>
            <person name="Polz M.F."/>
        </authorList>
    </citation>
    <scope>NUCLEOTIDE SEQUENCE [LARGE SCALE GENOMIC DNA]</scope>
    <source>
        <strain evidence="1 2">5S240</strain>
    </source>
</reference>
<dbReference type="Proteomes" id="UP001569177">
    <property type="component" value="Unassembled WGS sequence"/>
</dbReference>
<evidence type="ECO:0000313" key="2">
    <source>
        <dbReference type="Proteomes" id="UP001569177"/>
    </source>
</evidence>
<organism evidence="1 2">
    <name type="scientific">Vibrio kanaloae</name>
    <dbReference type="NCBI Taxonomy" id="170673"/>
    <lineage>
        <taxon>Bacteria</taxon>
        <taxon>Pseudomonadati</taxon>
        <taxon>Pseudomonadota</taxon>
        <taxon>Gammaproteobacteria</taxon>
        <taxon>Vibrionales</taxon>
        <taxon>Vibrionaceae</taxon>
        <taxon>Vibrio</taxon>
    </lineage>
</organism>
<sequence length="165" mass="18443">MEFVFENSVVKVSSEDIRSAGDDADITISEEIGFDRRTTVEITEGNSVTRIALLWSHFSSTTEASLHWNEDNHVLFLGAGSVSAVIDILNKRILDINYPELFWGWKYLKGNILELGELDCRLYASSGQIIGQAPVDPPYDYKVTDKGVFFFSIVAGKTSIKLKQC</sequence>
<name>A0ABV4LL89_9VIBR</name>
<evidence type="ECO:0000313" key="1">
    <source>
        <dbReference type="EMBL" id="MEZ8092415.1"/>
    </source>
</evidence>
<protein>
    <submittedName>
        <fullName evidence="1">Uncharacterized protein</fullName>
    </submittedName>
</protein>